<accession>A0A8J2WY75</accession>
<gene>
    <name evidence="4" type="ORF">PECAL_3P06050</name>
</gene>
<dbReference type="SUPFAM" id="SSF48371">
    <property type="entry name" value="ARM repeat"/>
    <property type="match status" value="1"/>
</dbReference>
<dbReference type="InterPro" id="IPR011989">
    <property type="entry name" value="ARM-like"/>
</dbReference>
<feature type="compositionally biased region" description="Acidic residues" evidence="2">
    <location>
        <begin position="496"/>
        <end position="507"/>
    </location>
</feature>
<evidence type="ECO:0000313" key="5">
    <source>
        <dbReference type="Proteomes" id="UP000789595"/>
    </source>
</evidence>
<keyword evidence="5" id="KW-1185">Reference proteome</keyword>
<sequence>MAKKRPQSKGGNTQQKKQKKAPTGQRPSLAPRATGVVTTGKAKRKKKDDKPPPAQGRKALVVKPARGVAVAETVQLWNVFRKKAIDEATRKKTVDAALSALTGKLYEASLKHDSARVVQALHKFGDSNQRAKIEAELVPRLGELAIRPYARHVALALVKRAADSSQRSARCRAVRGKFRQIAVHAVGAKVADALLQTAPKRDAISLRRELYAVPDADLLKAETLSGILNEVEERRRAPILLGVDATLSKLCDKGLAHYAFAHDLLFERCSSLHNLRELASRTAEAHPHFVSTRSGARASSILATAADAKTRKGLLKKCWRSRAAQASLHARAHVALIRFLDVVDDTKQTGSLISGELGPACAELALDVCGAQVLLSLLVDASSKYLSADVKDVLREDPSSVTIEGAPASRKPRAQRRGELAAHVAPGLKKALETRAPVLLASRSAAPVVIAALSVKPLIGDAELVERVARACLAPAAAFSVPDDDVEAKNPHFGGGDEDDDEDDEDASAGSGGGDEDGSGSDDEEEDSDSDDSSEDARGAFFEKSDDDDSSAGDVAAAADATGDWGVADSSIPPPVLDDDVAHRTLLSLLQAGTEGFAEAFSSAAKEAGGFERWAGSNRGALVLAALVRARPATRKELAKVRKGLAKAKTKGAQALLEALDE</sequence>
<dbReference type="PANTHER" id="PTHR13389:SF0">
    <property type="entry name" value="PUMILIO HOMOLOG 3"/>
    <property type="match status" value="1"/>
</dbReference>
<dbReference type="InterPro" id="IPR012959">
    <property type="entry name" value="CPL_dom"/>
</dbReference>
<comment type="caution">
    <text evidence="4">The sequence shown here is derived from an EMBL/GenBank/DDBJ whole genome shotgun (WGS) entry which is preliminary data.</text>
</comment>
<evidence type="ECO:0000259" key="3">
    <source>
        <dbReference type="Pfam" id="PF08144"/>
    </source>
</evidence>
<feature type="compositionally biased region" description="Basic and acidic residues" evidence="2">
    <location>
        <begin position="535"/>
        <end position="544"/>
    </location>
</feature>
<dbReference type="GO" id="GO:0005730">
    <property type="term" value="C:nucleolus"/>
    <property type="evidence" value="ECO:0007669"/>
    <property type="project" value="TreeGrafter"/>
</dbReference>
<organism evidence="4 5">
    <name type="scientific">Pelagomonas calceolata</name>
    <dbReference type="NCBI Taxonomy" id="35677"/>
    <lineage>
        <taxon>Eukaryota</taxon>
        <taxon>Sar</taxon>
        <taxon>Stramenopiles</taxon>
        <taxon>Ochrophyta</taxon>
        <taxon>Pelagophyceae</taxon>
        <taxon>Pelagomonadales</taxon>
        <taxon>Pelagomonadaceae</taxon>
        <taxon>Pelagomonas</taxon>
    </lineage>
</organism>
<feature type="region of interest" description="Disordered" evidence="2">
    <location>
        <begin position="1"/>
        <end position="59"/>
    </location>
</feature>
<evidence type="ECO:0000256" key="1">
    <source>
        <dbReference type="ARBA" id="ARBA00022884"/>
    </source>
</evidence>
<dbReference type="Pfam" id="PF08144">
    <property type="entry name" value="CPL"/>
    <property type="match status" value="1"/>
</dbReference>
<feature type="region of interest" description="Disordered" evidence="2">
    <location>
        <begin position="483"/>
        <end position="571"/>
    </location>
</feature>
<dbReference type="InterPro" id="IPR016024">
    <property type="entry name" value="ARM-type_fold"/>
</dbReference>
<evidence type="ECO:0000256" key="2">
    <source>
        <dbReference type="SAM" id="MobiDB-lite"/>
    </source>
</evidence>
<dbReference type="GO" id="GO:0003729">
    <property type="term" value="F:mRNA binding"/>
    <property type="evidence" value="ECO:0007669"/>
    <property type="project" value="TreeGrafter"/>
</dbReference>
<dbReference type="InterPro" id="IPR040059">
    <property type="entry name" value="PUM3"/>
</dbReference>
<keyword evidence="1" id="KW-0694">RNA-binding</keyword>
<proteinExistence type="predicted"/>
<evidence type="ECO:0000313" key="4">
    <source>
        <dbReference type="EMBL" id="CAH0370705.1"/>
    </source>
</evidence>
<dbReference type="Gene3D" id="1.25.10.10">
    <property type="entry name" value="Leucine-rich Repeat Variant"/>
    <property type="match status" value="1"/>
</dbReference>
<feature type="compositionally biased region" description="Low complexity" evidence="2">
    <location>
        <begin position="552"/>
        <end position="569"/>
    </location>
</feature>
<dbReference type="PANTHER" id="PTHR13389">
    <property type="entry name" value="PUMILIO HOMOLOG 3"/>
    <property type="match status" value="1"/>
</dbReference>
<dbReference type="AlphaFoldDB" id="A0A8J2WY75"/>
<name>A0A8J2WY75_9STRA</name>
<dbReference type="EMBL" id="CAKKNE010000003">
    <property type="protein sequence ID" value="CAH0370705.1"/>
    <property type="molecule type" value="Genomic_DNA"/>
</dbReference>
<dbReference type="Proteomes" id="UP000789595">
    <property type="component" value="Unassembled WGS sequence"/>
</dbReference>
<feature type="compositionally biased region" description="Acidic residues" evidence="2">
    <location>
        <begin position="514"/>
        <end position="534"/>
    </location>
</feature>
<dbReference type="OrthoDB" id="497380at2759"/>
<protein>
    <recommendedName>
        <fullName evidence="3">CPL domain-containing protein</fullName>
    </recommendedName>
</protein>
<reference evidence="4" key="1">
    <citation type="submission" date="2021-11" db="EMBL/GenBank/DDBJ databases">
        <authorList>
            <consortium name="Genoscope - CEA"/>
            <person name="William W."/>
        </authorList>
    </citation>
    <scope>NUCLEOTIDE SEQUENCE</scope>
</reference>
<dbReference type="GO" id="GO:0006417">
    <property type="term" value="P:regulation of translation"/>
    <property type="evidence" value="ECO:0007669"/>
    <property type="project" value="TreeGrafter"/>
</dbReference>
<feature type="domain" description="CPL" evidence="3">
    <location>
        <begin position="369"/>
        <end position="472"/>
    </location>
</feature>